<accession>A0ABW3UXN3</accession>
<organism evidence="7 8">
    <name type="scientific">Paenibacillus vulneris</name>
    <dbReference type="NCBI Taxonomy" id="1133364"/>
    <lineage>
        <taxon>Bacteria</taxon>
        <taxon>Bacillati</taxon>
        <taxon>Bacillota</taxon>
        <taxon>Bacilli</taxon>
        <taxon>Bacillales</taxon>
        <taxon>Paenibacillaceae</taxon>
        <taxon>Paenibacillus</taxon>
    </lineage>
</organism>
<keyword evidence="4" id="KW-0732">Signal</keyword>
<protein>
    <submittedName>
        <fullName evidence="7">Right-handed parallel beta-helix repeat-containing protein</fullName>
    </submittedName>
</protein>
<dbReference type="Proteomes" id="UP001597180">
    <property type="component" value="Unassembled WGS sequence"/>
</dbReference>
<dbReference type="InterPro" id="IPR051550">
    <property type="entry name" value="SCF-Subunits/Alg-Epimerases"/>
</dbReference>
<dbReference type="InterPro" id="IPR024535">
    <property type="entry name" value="RHGA/B-epi-like_pectate_lyase"/>
</dbReference>
<sequence>MPSNEPKEKPMTRRKLLASMGAAGALLAAGAGLPFEARAASSTVPLTENKSWLNVKDFGALGNGYDDDAPYIQSAIDSASAKGGTVFLPAGKYYISRGLLLRNKVNLIGAGAGTTTIKAGNADMFMVYSGSSINNYSIEGITFEGIGPSGATGEIVERGIYMVEAANVSIDNCVFNGVANGIRAARSQHVSITNCTFIKIFGTEASNEGYGIVIEGGANHTIQGNHFKNINKYCIHLTAGSTYSHVTGNIMEFTGDTAIMVSSRVSACSYHLIEANMVAPYALIDQKNSSTYGIRLKDACSYNTIVNNVISQAASAGIQLDAPENAGDDKPFGNTITGNSVYGSVRGISILNSDGNSVKNNEVRRTETGIVVDVVGEGASLSAKRNIVMNNSISQSSTAAVLVGSARCDSNTVFGNAGYDNAEAFKDSGTNTMTAGF</sequence>
<name>A0ABW3UXN3_9BACL</name>
<evidence type="ECO:0000256" key="4">
    <source>
        <dbReference type="SAM" id="SignalP"/>
    </source>
</evidence>
<dbReference type="InterPro" id="IPR006626">
    <property type="entry name" value="PbH1"/>
</dbReference>
<keyword evidence="2" id="KW-0677">Repeat</keyword>
<dbReference type="Gene3D" id="2.160.20.10">
    <property type="entry name" value="Single-stranded right-handed beta-helix, Pectin lyase-like"/>
    <property type="match status" value="2"/>
</dbReference>
<dbReference type="InterPro" id="IPR022441">
    <property type="entry name" value="Para_beta_helix_rpt-2"/>
</dbReference>
<feature type="signal peptide" evidence="4">
    <location>
        <begin position="1"/>
        <end position="39"/>
    </location>
</feature>
<comment type="pathway">
    <text evidence="1">Protein modification; protein ubiquitination.</text>
</comment>
<evidence type="ECO:0000259" key="6">
    <source>
        <dbReference type="Pfam" id="PF12708"/>
    </source>
</evidence>
<feature type="domain" description="Periplasmic copper-binding protein NosD beta helix" evidence="5">
    <location>
        <begin position="290"/>
        <end position="431"/>
    </location>
</feature>
<comment type="caution">
    <text evidence="7">The sequence shown here is derived from an EMBL/GenBank/DDBJ whole genome shotgun (WGS) entry which is preliminary data.</text>
</comment>
<dbReference type="PROSITE" id="PS51318">
    <property type="entry name" value="TAT"/>
    <property type="match status" value="1"/>
</dbReference>
<evidence type="ECO:0000256" key="2">
    <source>
        <dbReference type="ARBA" id="ARBA00022737"/>
    </source>
</evidence>
<evidence type="ECO:0000259" key="5">
    <source>
        <dbReference type="Pfam" id="PF05048"/>
    </source>
</evidence>
<dbReference type="EMBL" id="JBHTLU010000056">
    <property type="protein sequence ID" value="MFD1225111.1"/>
    <property type="molecule type" value="Genomic_DNA"/>
</dbReference>
<dbReference type="RefSeq" id="WP_345593223.1">
    <property type="nucleotide sequence ID" value="NZ_BAABJG010000044.1"/>
</dbReference>
<dbReference type="InterPro" id="IPR007742">
    <property type="entry name" value="NosD_dom"/>
</dbReference>
<keyword evidence="8" id="KW-1185">Reference proteome</keyword>
<feature type="chain" id="PRO_5047305236" evidence="4">
    <location>
        <begin position="40"/>
        <end position="437"/>
    </location>
</feature>
<reference evidence="8" key="1">
    <citation type="journal article" date="2019" name="Int. J. Syst. Evol. Microbiol.">
        <title>The Global Catalogue of Microorganisms (GCM) 10K type strain sequencing project: providing services to taxonomists for standard genome sequencing and annotation.</title>
        <authorList>
            <consortium name="The Broad Institute Genomics Platform"/>
            <consortium name="The Broad Institute Genome Sequencing Center for Infectious Disease"/>
            <person name="Wu L."/>
            <person name="Ma J."/>
        </authorList>
    </citation>
    <scope>NUCLEOTIDE SEQUENCE [LARGE SCALE GENOMIC DNA]</scope>
    <source>
        <strain evidence="8">CCUG 53270</strain>
    </source>
</reference>
<evidence type="ECO:0000256" key="1">
    <source>
        <dbReference type="ARBA" id="ARBA00004906"/>
    </source>
</evidence>
<dbReference type="InterPro" id="IPR012334">
    <property type="entry name" value="Pectin_lyas_fold"/>
</dbReference>
<evidence type="ECO:0000313" key="8">
    <source>
        <dbReference type="Proteomes" id="UP001597180"/>
    </source>
</evidence>
<proteinExistence type="predicted"/>
<dbReference type="NCBIfam" id="TIGR03804">
    <property type="entry name" value="para_beta_helix"/>
    <property type="match status" value="1"/>
</dbReference>
<dbReference type="PANTHER" id="PTHR22990">
    <property type="entry name" value="F-BOX ONLY PROTEIN"/>
    <property type="match status" value="1"/>
</dbReference>
<dbReference type="InterPro" id="IPR011050">
    <property type="entry name" value="Pectin_lyase_fold/virulence"/>
</dbReference>
<dbReference type="Pfam" id="PF05048">
    <property type="entry name" value="NosD"/>
    <property type="match status" value="1"/>
</dbReference>
<dbReference type="PANTHER" id="PTHR22990:SF15">
    <property type="entry name" value="F-BOX ONLY PROTEIN 10"/>
    <property type="match status" value="1"/>
</dbReference>
<dbReference type="SMART" id="SM00710">
    <property type="entry name" value="PbH1"/>
    <property type="match status" value="8"/>
</dbReference>
<dbReference type="SUPFAM" id="SSF51126">
    <property type="entry name" value="Pectin lyase-like"/>
    <property type="match status" value="2"/>
</dbReference>
<feature type="domain" description="Rhamnogalacturonase A/B/Epimerase-like pectate lyase" evidence="6">
    <location>
        <begin position="52"/>
        <end position="270"/>
    </location>
</feature>
<gene>
    <name evidence="7" type="ORF">ACFQ4B_34035</name>
</gene>
<dbReference type="InterPro" id="IPR006311">
    <property type="entry name" value="TAT_signal"/>
</dbReference>
<evidence type="ECO:0000256" key="3">
    <source>
        <dbReference type="ARBA" id="ARBA00022786"/>
    </source>
</evidence>
<evidence type="ECO:0000313" key="7">
    <source>
        <dbReference type="EMBL" id="MFD1225111.1"/>
    </source>
</evidence>
<dbReference type="Pfam" id="PF12708">
    <property type="entry name" value="Pect-lyase_RHGA_epim"/>
    <property type="match status" value="1"/>
</dbReference>
<keyword evidence="3" id="KW-0833">Ubl conjugation pathway</keyword>